<dbReference type="InterPro" id="IPR045394">
    <property type="entry name" value="Abhydrolase_dom"/>
</dbReference>
<dbReference type="RefSeq" id="WP_237754955.1">
    <property type="nucleotide sequence ID" value="NZ_CP006850.1"/>
</dbReference>
<evidence type="ECO:0000259" key="1">
    <source>
        <dbReference type="Pfam" id="PF20091"/>
    </source>
</evidence>
<evidence type="ECO:0000313" key="3">
    <source>
        <dbReference type="Proteomes" id="UP000019150"/>
    </source>
</evidence>
<dbReference type="PATRIC" id="fig|1415166.3.peg.5201"/>
<evidence type="ECO:0000313" key="2">
    <source>
        <dbReference type="EMBL" id="AHH19827.1"/>
    </source>
</evidence>
<dbReference type="Pfam" id="PF20091">
    <property type="entry name" value="Abhydrolase_10"/>
    <property type="match status" value="1"/>
</dbReference>
<proteinExistence type="predicted"/>
<reference evidence="2 3" key="1">
    <citation type="journal article" date="2014" name="Appl. Environ. Microbiol.">
        <title>Insights into the Microbial Degradation of Rubber and Gutta-Percha by Analysis of the Complete Genome of Nocardia nova SH22a.</title>
        <authorList>
            <person name="Luo Q."/>
            <person name="Hiessl S."/>
            <person name="Poehlein A."/>
            <person name="Daniel R."/>
            <person name="Steinbuchel A."/>
        </authorList>
    </citation>
    <scope>NUCLEOTIDE SEQUENCE [LARGE SCALE GENOMIC DNA]</scope>
    <source>
        <strain evidence="2">SH22a</strain>
    </source>
</reference>
<dbReference type="KEGG" id="nno:NONO_c50430"/>
<accession>W5TKQ0</accession>
<dbReference type="HOGENOM" id="CLU_040631_0_0_11"/>
<sequence>MADTRRPVVTGPVTGGRGVPYYRQAVDLAAYDYVEEEYFLEGEAERYVPAPGAEIGRDGHWQAEPVGSAPYKTRIVVYRPADPEKFSGTVFVCWTNVSAGSDTIDGLTVEMLESGCAAVGVSAQPGGVRGVPETRAGLVDWDPERYGALSVPGDDYSFDIFSQAGRAIGPERDRSVDPMGGLPVRNLIAHGSSQSAGRLGAYINAVHPLAHVYDGFVLRLYFGTGTPLEVGDQIATLGGATHAKPGANSAENLIRDDLDVPVMIVNSELEALACRNVRQPDTDRFRWWEVTGSSHVAEQGIKRSIELGRRSSVAVTPGMNRVPIAPVDDAAYHHMAAWVDSGTLPPIAPRIEFDNETIVRDQIGIAEGGIRLPQVRVPLARHDAIPLGDDWLSFVAGSSHPLSAAGILAMYGDEQTYMARFEEAAREAVAAGVLLERDVPALVAEARDDFRRLSGQVVA</sequence>
<organism evidence="2 3">
    <name type="scientific">Nocardia nova SH22a</name>
    <dbReference type="NCBI Taxonomy" id="1415166"/>
    <lineage>
        <taxon>Bacteria</taxon>
        <taxon>Bacillati</taxon>
        <taxon>Actinomycetota</taxon>
        <taxon>Actinomycetes</taxon>
        <taxon>Mycobacteriales</taxon>
        <taxon>Nocardiaceae</taxon>
        <taxon>Nocardia</taxon>
    </lineage>
</organism>
<dbReference type="eggNOG" id="ENOG502Z97Z">
    <property type="taxonomic scope" value="Bacteria"/>
</dbReference>
<dbReference type="EMBL" id="CP006850">
    <property type="protein sequence ID" value="AHH19827.1"/>
    <property type="molecule type" value="Genomic_DNA"/>
</dbReference>
<keyword evidence="3" id="KW-1185">Reference proteome</keyword>
<dbReference type="Proteomes" id="UP000019150">
    <property type="component" value="Chromosome"/>
</dbReference>
<protein>
    <recommendedName>
        <fullName evidence="1">Alpha/beta hydrolase domain-containing protein</fullName>
    </recommendedName>
</protein>
<name>W5TKQ0_9NOCA</name>
<dbReference type="AlphaFoldDB" id="W5TKQ0"/>
<gene>
    <name evidence="2" type="ORF">NONO_c50430</name>
</gene>
<dbReference type="STRING" id="1415166.NONO_c50430"/>
<feature type="domain" description="Alpha/beta hydrolase" evidence="1">
    <location>
        <begin position="9"/>
        <end position="443"/>
    </location>
</feature>